<reference evidence="1 2" key="1">
    <citation type="submission" date="2020-08" db="EMBL/GenBank/DDBJ databases">
        <title>Genomic Encyclopedia of Type Strains, Phase IV (KMG-IV): sequencing the most valuable type-strain genomes for metagenomic binning, comparative biology and taxonomic classification.</title>
        <authorList>
            <person name="Goeker M."/>
        </authorList>
    </citation>
    <scope>NUCLEOTIDE SEQUENCE [LARGE SCALE GENOMIC DNA]</scope>
    <source>
        <strain evidence="1 2">DSM 100995</strain>
    </source>
</reference>
<protein>
    <submittedName>
        <fullName evidence="1">Uncharacterized protein</fullName>
    </submittedName>
</protein>
<organism evidence="1 2">
    <name type="scientific">Mucilaginibacter phyllosphaerae</name>
    <dbReference type="NCBI Taxonomy" id="1812349"/>
    <lineage>
        <taxon>Bacteria</taxon>
        <taxon>Pseudomonadati</taxon>
        <taxon>Bacteroidota</taxon>
        <taxon>Sphingobacteriia</taxon>
        <taxon>Sphingobacteriales</taxon>
        <taxon>Sphingobacteriaceae</taxon>
        <taxon>Mucilaginibacter</taxon>
    </lineage>
</organism>
<dbReference type="Proteomes" id="UP000583101">
    <property type="component" value="Unassembled WGS sequence"/>
</dbReference>
<sequence length="51" mass="6063">MLVNQIVTVWILNSNHNKTLVTDLKILLNKRLYFSNQLIHIKWFRNVIVSA</sequence>
<evidence type="ECO:0000313" key="2">
    <source>
        <dbReference type="Proteomes" id="UP000583101"/>
    </source>
</evidence>
<proteinExistence type="predicted"/>
<name>A0ABR6IB60_9SPHI</name>
<keyword evidence="2" id="KW-1185">Reference proteome</keyword>
<dbReference type="EMBL" id="JACIEG010000005">
    <property type="protein sequence ID" value="MBB3970278.1"/>
    <property type="molecule type" value="Genomic_DNA"/>
</dbReference>
<gene>
    <name evidence="1" type="ORF">GGR35_002894</name>
</gene>
<comment type="caution">
    <text evidence="1">The sequence shown here is derived from an EMBL/GenBank/DDBJ whole genome shotgun (WGS) entry which is preliminary data.</text>
</comment>
<evidence type="ECO:0000313" key="1">
    <source>
        <dbReference type="EMBL" id="MBB3970278.1"/>
    </source>
</evidence>
<accession>A0ABR6IB60</accession>